<feature type="region of interest" description="Disordered" evidence="1">
    <location>
        <begin position="103"/>
        <end position="137"/>
    </location>
</feature>
<dbReference type="OrthoDB" id="9950695at2759"/>
<sequence length="197" mass="21758">MGAGTSRGKKVAPASVTEVKVTGTDGSPLKIVNFLRNKDRSCAQRRSADEGDDLDCYAEEDEELSTVLAEDDCRQGMFVKKTSPKKSFIRSRTYGLCHFGQEDTGDDISSHSRPRAPARAAGPRVSRSVSKDVNKDSTLHDDFSSQNFLQKEGLFEVVSSSERQLTLNSCHHSSQPTVVLYDGSEEELMDTIEREFS</sequence>
<organism evidence="2 3">
    <name type="scientific">Oryzias javanicus</name>
    <name type="common">Javanese ricefish</name>
    <name type="synonym">Aplocheilus javanicus</name>
    <dbReference type="NCBI Taxonomy" id="123683"/>
    <lineage>
        <taxon>Eukaryota</taxon>
        <taxon>Metazoa</taxon>
        <taxon>Chordata</taxon>
        <taxon>Craniata</taxon>
        <taxon>Vertebrata</taxon>
        <taxon>Euteleostomi</taxon>
        <taxon>Actinopterygii</taxon>
        <taxon>Neopterygii</taxon>
        <taxon>Teleostei</taxon>
        <taxon>Neoteleostei</taxon>
        <taxon>Acanthomorphata</taxon>
        <taxon>Ovalentaria</taxon>
        <taxon>Atherinomorphae</taxon>
        <taxon>Beloniformes</taxon>
        <taxon>Adrianichthyidae</taxon>
        <taxon>Oryziinae</taxon>
        <taxon>Oryzias</taxon>
    </lineage>
</organism>
<evidence type="ECO:0000313" key="2">
    <source>
        <dbReference type="EMBL" id="RVE57419.1"/>
    </source>
</evidence>
<evidence type="ECO:0000313" key="3">
    <source>
        <dbReference type="Proteomes" id="UP000283210"/>
    </source>
</evidence>
<keyword evidence="3" id="KW-1185">Reference proteome</keyword>
<proteinExistence type="predicted"/>
<reference evidence="2 3" key="2">
    <citation type="submission" date="2019-01" db="EMBL/GenBank/DDBJ databases">
        <title>A chromosome length genome reference of the Java medaka (oryzias javanicus).</title>
        <authorList>
            <person name="Herpin A."/>
            <person name="Takehana Y."/>
            <person name="Naruse K."/>
            <person name="Ansai S."/>
            <person name="Kawaguchi M."/>
        </authorList>
    </citation>
    <scope>NUCLEOTIDE SEQUENCE [LARGE SCALE GENOMIC DNA]</scope>
    <source>
        <strain evidence="2">RS831</strain>
        <tissue evidence="2">Whole body</tissue>
    </source>
</reference>
<gene>
    <name evidence="2" type="ORF">OJAV_G00216130</name>
</gene>
<accession>A0A3S2PBY4</accession>
<reference evidence="2 3" key="1">
    <citation type="submission" date="2018-11" db="EMBL/GenBank/DDBJ databases">
        <authorList>
            <person name="Lopez-Roques C."/>
            <person name="Donnadieu C."/>
            <person name="Bouchez O."/>
            <person name="Klopp C."/>
            <person name="Cabau C."/>
            <person name="Zahm M."/>
        </authorList>
    </citation>
    <scope>NUCLEOTIDE SEQUENCE [LARGE SCALE GENOMIC DNA]</scope>
    <source>
        <strain evidence="2">RS831</strain>
        <tissue evidence="2">Whole body</tissue>
    </source>
</reference>
<dbReference type="EMBL" id="CM012458">
    <property type="protein sequence ID" value="RVE57419.1"/>
    <property type="molecule type" value="Genomic_DNA"/>
</dbReference>
<dbReference type="AlphaFoldDB" id="A0A3S2PBY4"/>
<evidence type="ECO:0000256" key="1">
    <source>
        <dbReference type="SAM" id="MobiDB-lite"/>
    </source>
</evidence>
<dbReference type="Proteomes" id="UP000283210">
    <property type="component" value="Chromosome 22"/>
</dbReference>
<feature type="compositionally biased region" description="Low complexity" evidence="1">
    <location>
        <begin position="115"/>
        <end position="128"/>
    </location>
</feature>
<protein>
    <submittedName>
        <fullName evidence="2">Uncharacterized protein</fullName>
    </submittedName>
</protein>
<name>A0A3S2PBY4_ORYJA</name>